<feature type="compositionally biased region" description="Polar residues" evidence="1">
    <location>
        <begin position="280"/>
        <end position="293"/>
    </location>
</feature>
<dbReference type="AlphaFoldDB" id="A0A2N9H4K7"/>
<feature type="region of interest" description="Disordered" evidence="1">
    <location>
        <begin position="104"/>
        <end position="138"/>
    </location>
</feature>
<feature type="compositionally biased region" description="Pro residues" evidence="1">
    <location>
        <begin position="311"/>
        <end position="320"/>
    </location>
</feature>
<sequence>MGSSTSDSSSQGPSLPILGRDINRAFIAEGVSSKFVNKDIGRLRRRYKISEDIVLRLPGNGEWACSSNGEDVVLYEEILVVGLRLPFRPFERGLLHHLGLAPTKSGKKAVTEKGTSSKKEGNMGREGRQSKPLSPAKVKASGKVHVYHEIPHSSSASKEKGVVSNEDQSHHLQYLLSSLEKGHNELLGKVEVLQGEISDAKKTAILEFKTSEDYQDDTHHFYVGGFEHFRKRVALAFGNVQDWSMVKIFDEDTTTVEGDSEDEEEEDDVQSKERVVTPPNIHSTPPSGDQSVDPTAGPVDGQVTSVDDQATPPPVGNEAP</sequence>
<proteinExistence type="predicted"/>
<reference evidence="2" key="1">
    <citation type="submission" date="2018-02" db="EMBL/GenBank/DDBJ databases">
        <authorList>
            <person name="Cohen D.B."/>
            <person name="Kent A.D."/>
        </authorList>
    </citation>
    <scope>NUCLEOTIDE SEQUENCE</scope>
</reference>
<feature type="compositionally biased region" description="Basic and acidic residues" evidence="1">
    <location>
        <begin position="109"/>
        <end position="129"/>
    </location>
</feature>
<organism evidence="2">
    <name type="scientific">Fagus sylvatica</name>
    <name type="common">Beechnut</name>
    <dbReference type="NCBI Taxonomy" id="28930"/>
    <lineage>
        <taxon>Eukaryota</taxon>
        <taxon>Viridiplantae</taxon>
        <taxon>Streptophyta</taxon>
        <taxon>Embryophyta</taxon>
        <taxon>Tracheophyta</taxon>
        <taxon>Spermatophyta</taxon>
        <taxon>Magnoliopsida</taxon>
        <taxon>eudicotyledons</taxon>
        <taxon>Gunneridae</taxon>
        <taxon>Pentapetalae</taxon>
        <taxon>rosids</taxon>
        <taxon>fabids</taxon>
        <taxon>Fagales</taxon>
        <taxon>Fagaceae</taxon>
        <taxon>Fagus</taxon>
    </lineage>
</organism>
<evidence type="ECO:0000256" key="1">
    <source>
        <dbReference type="SAM" id="MobiDB-lite"/>
    </source>
</evidence>
<feature type="compositionally biased region" description="Acidic residues" evidence="1">
    <location>
        <begin position="253"/>
        <end position="268"/>
    </location>
</feature>
<gene>
    <name evidence="2" type="ORF">FSB_LOCUS34864</name>
</gene>
<feature type="region of interest" description="Disordered" evidence="1">
    <location>
        <begin position="253"/>
        <end position="320"/>
    </location>
</feature>
<name>A0A2N9H4K7_FAGSY</name>
<dbReference type="EMBL" id="OIVN01002857">
    <property type="protein sequence ID" value="SPD06982.1"/>
    <property type="molecule type" value="Genomic_DNA"/>
</dbReference>
<protein>
    <submittedName>
        <fullName evidence="2">Uncharacterized protein</fullName>
    </submittedName>
</protein>
<evidence type="ECO:0000313" key="2">
    <source>
        <dbReference type="EMBL" id="SPD06982.1"/>
    </source>
</evidence>
<accession>A0A2N9H4K7</accession>